<dbReference type="Proteomes" id="UP000573499">
    <property type="component" value="Unassembled WGS sequence"/>
</dbReference>
<dbReference type="RefSeq" id="WP_182154890.1">
    <property type="nucleotide sequence ID" value="NZ_JACEZU010000008.1"/>
</dbReference>
<proteinExistence type="predicted"/>
<comment type="caution">
    <text evidence="1">The sequence shown here is derived from an EMBL/GenBank/DDBJ whole genome shotgun (WGS) entry which is preliminary data.</text>
</comment>
<evidence type="ECO:0000313" key="1">
    <source>
        <dbReference type="EMBL" id="MBA5688867.1"/>
    </source>
</evidence>
<sequence length="91" mass="10378">METLQDGQLVPCERVRFASLCRRHGLRPERFLVTADPLGFPGGEGGQRTVRVLYLHGCRRYRLDPQGLWLAAFEADLWAGHFHLWRGADCA</sequence>
<organism evidence="1 2">
    <name type="scientific">Rugamonas apoptosis</name>
    <dbReference type="NCBI Taxonomy" id="2758570"/>
    <lineage>
        <taxon>Bacteria</taxon>
        <taxon>Pseudomonadati</taxon>
        <taxon>Pseudomonadota</taxon>
        <taxon>Betaproteobacteria</taxon>
        <taxon>Burkholderiales</taxon>
        <taxon>Oxalobacteraceae</taxon>
        <taxon>Telluria group</taxon>
        <taxon>Rugamonas</taxon>
    </lineage>
</organism>
<keyword evidence="2" id="KW-1185">Reference proteome</keyword>
<dbReference type="EMBL" id="JACEZU010000008">
    <property type="protein sequence ID" value="MBA5688867.1"/>
    <property type="molecule type" value="Genomic_DNA"/>
</dbReference>
<accession>A0A7W2FBV6</accession>
<evidence type="ECO:0000313" key="2">
    <source>
        <dbReference type="Proteomes" id="UP000573499"/>
    </source>
</evidence>
<protein>
    <submittedName>
        <fullName evidence="1">Uncharacterized protein</fullName>
    </submittedName>
</protein>
<gene>
    <name evidence="1" type="ORF">H3H39_17635</name>
</gene>
<name>A0A7W2FBV6_9BURK</name>
<dbReference type="AlphaFoldDB" id="A0A7W2FBV6"/>
<reference evidence="1 2" key="1">
    <citation type="submission" date="2020-07" db="EMBL/GenBank/DDBJ databases">
        <title>Novel species isolated from subtropical streams in China.</title>
        <authorList>
            <person name="Lu H."/>
        </authorList>
    </citation>
    <scope>NUCLEOTIDE SEQUENCE [LARGE SCALE GENOMIC DNA]</scope>
    <source>
        <strain evidence="1 2">LX47W</strain>
    </source>
</reference>